<reference evidence="2 3" key="1">
    <citation type="journal article" date="2015" name="Nat. Commun.">
        <title>Lucilia cuprina genome unlocks parasitic fly biology to underpin future interventions.</title>
        <authorList>
            <person name="Anstead C.A."/>
            <person name="Korhonen P.K."/>
            <person name="Young N.D."/>
            <person name="Hall R.S."/>
            <person name="Jex A.R."/>
            <person name="Murali S.C."/>
            <person name="Hughes D.S."/>
            <person name="Lee S.F."/>
            <person name="Perry T."/>
            <person name="Stroehlein A.J."/>
            <person name="Ansell B.R."/>
            <person name="Breugelmans B."/>
            <person name="Hofmann A."/>
            <person name="Qu J."/>
            <person name="Dugan S."/>
            <person name="Lee S.L."/>
            <person name="Chao H."/>
            <person name="Dinh H."/>
            <person name="Han Y."/>
            <person name="Doddapaneni H.V."/>
            <person name="Worley K.C."/>
            <person name="Muzny D.M."/>
            <person name="Ioannidis P."/>
            <person name="Waterhouse R.M."/>
            <person name="Zdobnov E.M."/>
            <person name="James P.J."/>
            <person name="Bagnall N.H."/>
            <person name="Kotze A.C."/>
            <person name="Gibbs R.A."/>
            <person name="Richards S."/>
            <person name="Batterham P."/>
            <person name="Gasser R.B."/>
        </authorList>
    </citation>
    <scope>NUCLEOTIDE SEQUENCE [LARGE SCALE GENOMIC DNA]</scope>
    <source>
        <strain evidence="2 3">LS</strain>
        <tissue evidence="2">Full body</tissue>
    </source>
</reference>
<proteinExistence type="predicted"/>
<comment type="caution">
    <text evidence="2">The sequence shown here is derived from an EMBL/GenBank/DDBJ whole genome shotgun (WGS) entry which is preliminary data.</text>
</comment>
<organism evidence="2 3">
    <name type="scientific">Lucilia cuprina</name>
    <name type="common">Green bottle fly</name>
    <name type="synonym">Australian sheep blowfly</name>
    <dbReference type="NCBI Taxonomy" id="7375"/>
    <lineage>
        <taxon>Eukaryota</taxon>
        <taxon>Metazoa</taxon>
        <taxon>Ecdysozoa</taxon>
        <taxon>Arthropoda</taxon>
        <taxon>Hexapoda</taxon>
        <taxon>Insecta</taxon>
        <taxon>Pterygota</taxon>
        <taxon>Neoptera</taxon>
        <taxon>Endopterygota</taxon>
        <taxon>Diptera</taxon>
        <taxon>Brachycera</taxon>
        <taxon>Muscomorpha</taxon>
        <taxon>Oestroidea</taxon>
        <taxon>Calliphoridae</taxon>
        <taxon>Luciliinae</taxon>
        <taxon>Lucilia</taxon>
    </lineage>
</organism>
<sequence>MDTPPPVRGDSYRTSPPRKKSKHKSLDAVINFPNLTTNFNIQENAKFIIMKSTNPDLPLNKINIFLLSKALNGLISENNRKFTKFTRDGNLLILTKTKRQAELLIKTKNYQLYVKYYVPITATSTP</sequence>
<evidence type="ECO:0000313" key="2">
    <source>
        <dbReference type="EMBL" id="KNC31001.1"/>
    </source>
</evidence>
<dbReference type="Proteomes" id="UP000037069">
    <property type="component" value="Unassembled WGS sequence"/>
</dbReference>
<dbReference type="EMBL" id="JRES01000467">
    <property type="protein sequence ID" value="KNC31001.1"/>
    <property type="molecule type" value="Genomic_DNA"/>
</dbReference>
<evidence type="ECO:0000313" key="3">
    <source>
        <dbReference type="Proteomes" id="UP000037069"/>
    </source>
</evidence>
<protein>
    <submittedName>
        <fullName evidence="2">Uncharacterized protein</fullName>
    </submittedName>
</protein>
<name>A0A0L0CFI4_LUCCU</name>
<accession>A0A0L0CFI4</accession>
<evidence type="ECO:0000256" key="1">
    <source>
        <dbReference type="SAM" id="MobiDB-lite"/>
    </source>
</evidence>
<dbReference type="AlphaFoldDB" id="A0A0L0CFI4"/>
<gene>
    <name evidence="2" type="ORF">FF38_06279</name>
</gene>
<keyword evidence="3" id="KW-1185">Reference proteome</keyword>
<feature type="region of interest" description="Disordered" evidence="1">
    <location>
        <begin position="1"/>
        <end position="24"/>
    </location>
</feature>